<dbReference type="Proteomes" id="UP000051927">
    <property type="component" value="Unassembled WGS sequence"/>
</dbReference>
<dbReference type="GeneID" id="84904706"/>
<dbReference type="Pfam" id="PF01297">
    <property type="entry name" value="ZnuA"/>
    <property type="match status" value="1"/>
</dbReference>
<evidence type="ECO:0000256" key="4">
    <source>
        <dbReference type="ARBA" id="ARBA00022729"/>
    </source>
</evidence>
<sequence length="321" mass="34926">MYRFSASSFTRRQAIALLGTLATASLAGCTNNTSPTPESKEVKKPLVLTTFTVIQDMAANIAGDFCDVQSITKAGAEIHDYEPTPEDLKLAQKANLILNNGLGLERWFERFVADSTAERVDLSQGVTPMNISEGEYAGEANPHAWMSPANGQIYVDNIVKGLSALVPDHADDFAKNGETYKGKLQKISSDLTEELSSLPQNQRTLVTCEGAFSYLCRDTSLNEIYLWPVNASEEGTPQQIAKVVEEVKKQQVRSVFCESTVSPKAMQQVADETGAILKTDEAHMLYVDSLSEAEGPVPTYLDLLKHDADVIVEGLTGKSAN</sequence>
<evidence type="ECO:0000256" key="6">
    <source>
        <dbReference type="SAM" id="SignalP"/>
    </source>
</evidence>
<dbReference type="InterPro" id="IPR050492">
    <property type="entry name" value="Bact_metal-bind_prot9"/>
</dbReference>
<accession>A0ABR5Q0L4</accession>
<evidence type="ECO:0000256" key="5">
    <source>
        <dbReference type="RuleBase" id="RU003512"/>
    </source>
</evidence>
<keyword evidence="2 5" id="KW-0813">Transport</keyword>
<keyword evidence="4 6" id="KW-0732">Signal</keyword>
<gene>
    <name evidence="7" type="ORF">IV60_GL000926</name>
</gene>
<comment type="caution">
    <text evidence="7">The sequence shown here is derived from an EMBL/GenBank/DDBJ whole genome shotgun (WGS) entry which is preliminary data.</text>
</comment>
<dbReference type="Gene3D" id="3.40.50.1980">
    <property type="entry name" value="Nitrogenase molybdenum iron protein domain"/>
    <property type="match status" value="2"/>
</dbReference>
<dbReference type="PANTHER" id="PTHR42953:SF1">
    <property type="entry name" value="METAL-BINDING PROTEIN HI_0362-RELATED"/>
    <property type="match status" value="1"/>
</dbReference>
<protein>
    <submittedName>
        <fullName evidence="7">Periplasmic chelated iron-binding protein YfeA</fullName>
    </submittedName>
</protein>
<organism evidence="7 8">
    <name type="scientific">Lancefieldella rimae</name>
    <dbReference type="NCBI Taxonomy" id="1383"/>
    <lineage>
        <taxon>Bacteria</taxon>
        <taxon>Bacillati</taxon>
        <taxon>Actinomycetota</taxon>
        <taxon>Coriobacteriia</taxon>
        <taxon>Coriobacteriales</taxon>
        <taxon>Atopobiaceae</taxon>
        <taxon>Lancefieldella</taxon>
    </lineage>
</organism>
<dbReference type="RefSeq" id="WP_003148870.1">
    <property type="nucleotide sequence ID" value="NZ_JQCP01000002.1"/>
</dbReference>
<name>A0ABR5Q0L4_9ACTN</name>
<evidence type="ECO:0000256" key="3">
    <source>
        <dbReference type="ARBA" id="ARBA00022723"/>
    </source>
</evidence>
<dbReference type="CDD" id="cd01137">
    <property type="entry name" value="PsaA"/>
    <property type="match status" value="1"/>
</dbReference>
<dbReference type="PROSITE" id="PS51257">
    <property type="entry name" value="PROKAR_LIPOPROTEIN"/>
    <property type="match status" value="1"/>
</dbReference>
<dbReference type="PRINTS" id="PR00690">
    <property type="entry name" value="ADHESNFAMILY"/>
</dbReference>
<dbReference type="PRINTS" id="PR00691">
    <property type="entry name" value="ADHESINB"/>
</dbReference>
<evidence type="ECO:0000313" key="8">
    <source>
        <dbReference type="Proteomes" id="UP000051927"/>
    </source>
</evidence>
<evidence type="ECO:0000313" key="7">
    <source>
        <dbReference type="EMBL" id="KRO02479.1"/>
    </source>
</evidence>
<evidence type="ECO:0000256" key="2">
    <source>
        <dbReference type="ARBA" id="ARBA00022448"/>
    </source>
</evidence>
<feature type="signal peptide" evidence="6">
    <location>
        <begin position="1"/>
        <end position="27"/>
    </location>
</feature>
<feature type="chain" id="PRO_5047050359" evidence="6">
    <location>
        <begin position="28"/>
        <end position="321"/>
    </location>
</feature>
<dbReference type="PANTHER" id="PTHR42953">
    <property type="entry name" value="HIGH-AFFINITY ZINC UPTAKE SYSTEM PROTEIN ZNUA-RELATED"/>
    <property type="match status" value="1"/>
</dbReference>
<dbReference type="InterPro" id="IPR006129">
    <property type="entry name" value="AdhesinB"/>
</dbReference>
<proteinExistence type="inferred from homology"/>
<comment type="similarity">
    <text evidence="5">Belongs to the bacterial solute-binding protein 9 family.</text>
</comment>
<reference evidence="7 8" key="1">
    <citation type="journal article" date="2015" name="Genome Announc.">
        <title>Expanding the biotechnology potential of lactobacilli through comparative genomics of 213 strains and associated genera.</title>
        <authorList>
            <person name="Sun Z."/>
            <person name="Harris H.M."/>
            <person name="McCann A."/>
            <person name="Guo C."/>
            <person name="Argimon S."/>
            <person name="Zhang W."/>
            <person name="Yang X."/>
            <person name="Jeffery I.B."/>
            <person name="Cooney J.C."/>
            <person name="Kagawa T.F."/>
            <person name="Liu W."/>
            <person name="Song Y."/>
            <person name="Salvetti E."/>
            <person name="Wrobel A."/>
            <person name="Rasinkangas P."/>
            <person name="Parkhill J."/>
            <person name="Rea M.C."/>
            <person name="O'Sullivan O."/>
            <person name="Ritari J."/>
            <person name="Douillard F.P."/>
            <person name="Paul Ross R."/>
            <person name="Yang R."/>
            <person name="Briner A.E."/>
            <person name="Felis G.E."/>
            <person name="de Vos W.M."/>
            <person name="Barrangou R."/>
            <person name="Klaenhammer T.R."/>
            <person name="Caufield P.W."/>
            <person name="Cui Y."/>
            <person name="Zhang H."/>
            <person name="O'Toole P.W."/>
        </authorList>
    </citation>
    <scope>NUCLEOTIDE SEQUENCE [LARGE SCALE GENOMIC DNA]</scope>
    <source>
        <strain evidence="7 8">DSM 7090</strain>
    </source>
</reference>
<keyword evidence="8" id="KW-1185">Reference proteome</keyword>
<dbReference type="SUPFAM" id="SSF53807">
    <property type="entry name" value="Helical backbone' metal receptor"/>
    <property type="match status" value="1"/>
</dbReference>
<comment type="subcellular location">
    <subcellularLocation>
        <location evidence="1">Cell envelope</location>
    </subcellularLocation>
</comment>
<dbReference type="EMBL" id="JQCP01000002">
    <property type="protein sequence ID" value="KRO02479.1"/>
    <property type="molecule type" value="Genomic_DNA"/>
</dbReference>
<evidence type="ECO:0000256" key="1">
    <source>
        <dbReference type="ARBA" id="ARBA00004196"/>
    </source>
</evidence>
<dbReference type="InterPro" id="IPR006128">
    <property type="entry name" value="Lipoprotein_PsaA-like"/>
</dbReference>
<keyword evidence="3" id="KW-0479">Metal-binding</keyword>
<dbReference type="InterPro" id="IPR006127">
    <property type="entry name" value="ZnuA-like"/>
</dbReference>